<evidence type="ECO:0000256" key="3">
    <source>
        <dbReference type="ARBA" id="ARBA00022723"/>
    </source>
</evidence>
<dbReference type="NCBIfam" id="TIGR02665">
    <property type="entry name" value="molyb_mobA"/>
    <property type="match status" value="1"/>
</dbReference>
<gene>
    <name evidence="8" type="primary">mobA</name>
    <name evidence="10" type="ORF">GP2143_06943</name>
</gene>
<comment type="subcellular location">
    <subcellularLocation>
        <location evidence="8">Cytoplasm</location>
    </subcellularLocation>
</comment>
<comment type="catalytic activity">
    <reaction evidence="8">
        <text>Mo-molybdopterin + GTP + H(+) = Mo-molybdopterin guanine dinucleotide + diphosphate</text>
        <dbReference type="Rhea" id="RHEA:34243"/>
        <dbReference type="ChEBI" id="CHEBI:15378"/>
        <dbReference type="ChEBI" id="CHEBI:33019"/>
        <dbReference type="ChEBI" id="CHEBI:37565"/>
        <dbReference type="ChEBI" id="CHEBI:71302"/>
        <dbReference type="ChEBI" id="CHEBI:71310"/>
        <dbReference type="EC" id="2.7.7.77"/>
    </reaction>
</comment>
<feature type="binding site" evidence="8">
    <location>
        <position position="66"/>
    </location>
    <ligand>
        <name>GTP</name>
        <dbReference type="ChEBI" id="CHEBI:37565"/>
    </ligand>
</feature>
<keyword evidence="2 8" id="KW-0808">Transferase</keyword>
<feature type="binding site" evidence="8">
    <location>
        <position position="99"/>
    </location>
    <ligand>
        <name>GTP</name>
        <dbReference type="ChEBI" id="CHEBI:37565"/>
    </ligand>
</feature>
<dbReference type="PANTHER" id="PTHR19136">
    <property type="entry name" value="MOLYBDENUM COFACTOR GUANYLYLTRANSFERASE"/>
    <property type="match status" value="1"/>
</dbReference>
<proteinExistence type="inferred from homology"/>
<evidence type="ECO:0000256" key="6">
    <source>
        <dbReference type="ARBA" id="ARBA00023134"/>
    </source>
</evidence>
<name>A0YH95_9GAMM</name>
<keyword evidence="11" id="KW-1185">Reference proteome</keyword>
<dbReference type="PANTHER" id="PTHR19136:SF81">
    <property type="entry name" value="MOLYBDENUM COFACTOR GUANYLYLTRANSFERASE"/>
    <property type="match status" value="1"/>
</dbReference>
<keyword evidence="6 8" id="KW-0342">GTP-binding</keyword>
<comment type="domain">
    <text evidence="8">The N-terminal domain determines nucleotide recognition and specific binding, while the C-terminal domain determines the specific binding to the target protein.</text>
</comment>
<comment type="subunit">
    <text evidence="8">Monomer.</text>
</comment>
<feature type="binding site" evidence="8">
    <location>
        <position position="50"/>
    </location>
    <ligand>
        <name>GTP</name>
        <dbReference type="ChEBI" id="CHEBI:37565"/>
    </ligand>
</feature>
<dbReference type="SUPFAM" id="SSF53448">
    <property type="entry name" value="Nucleotide-diphospho-sugar transferases"/>
    <property type="match status" value="1"/>
</dbReference>
<comment type="caution">
    <text evidence="8">Lacks conserved residue(s) required for the propagation of feature annotation.</text>
</comment>
<evidence type="ECO:0000256" key="8">
    <source>
        <dbReference type="HAMAP-Rule" id="MF_00316"/>
    </source>
</evidence>
<evidence type="ECO:0000256" key="5">
    <source>
        <dbReference type="ARBA" id="ARBA00022842"/>
    </source>
</evidence>
<evidence type="ECO:0000259" key="9">
    <source>
        <dbReference type="Pfam" id="PF12804"/>
    </source>
</evidence>
<evidence type="ECO:0000256" key="1">
    <source>
        <dbReference type="ARBA" id="ARBA00022490"/>
    </source>
</evidence>
<dbReference type="InterPro" id="IPR013482">
    <property type="entry name" value="Molybde_CF_guanTrfase"/>
</dbReference>
<dbReference type="STRING" id="247633.GP2143_06943"/>
<dbReference type="CDD" id="cd02503">
    <property type="entry name" value="MobA"/>
    <property type="match status" value="1"/>
</dbReference>
<dbReference type="AlphaFoldDB" id="A0YH95"/>
<dbReference type="GO" id="GO:0046872">
    <property type="term" value="F:metal ion binding"/>
    <property type="evidence" value="ECO:0007669"/>
    <property type="project" value="UniProtKB-KW"/>
</dbReference>
<feature type="binding site" evidence="8">
    <location>
        <position position="99"/>
    </location>
    <ligand>
        <name>Mg(2+)</name>
        <dbReference type="ChEBI" id="CHEBI:18420"/>
    </ligand>
</feature>
<comment type="similarity">
    <text evidence="8">Belongs to the MobA family.</text>
</comment>
<evidence type="ECO:0000256" key="2">
    <source>
        <dbReference type="ARBA" id="ARBA00022679"/>
    </source>
</evidence>
<dbReference type="InterPro" id="IPR029044">
    <property type="entry name" value="Nucleotide-diphossugar_trans"/>
</dbReference>
<keyword evidence="4 8" id="KW-0547">Nucleotide-binding</keyword>
<dbReference type="eggNOG" id="COG0746">
    <property type="taxonomic scope" value="Bacteria"/>
</dbReference>
<keyword evidence="7 8" id="KW-0501">Molybdenum cofactor biosynthesis</keyword>
<accession>A0YH95</accession>
<dbReference type="GO" id="GO:0061603">
    <property type="term" value="F:molybdenum cofactor guanylyltransferase activity"/>
    <property type="evidence" value="ECO:0007669"/>
    <property type="project" value="UniProtKB-EC"/>
</dbReference>
<evidence type="ECO:0000313" key="11">
    <source>
        <dbReference type="Proteomes" id="UP000004931"/>
    </source>
</evidence>
<sequence length="197" mass="21790">MKNIDGLILAAGRSKRMGFGDKLKSMLAGKTLLEHAIDRLGPQVSELFINADAALCDKQTQPIIADRIEGFQGPLTGLWSALKSNRLSAAHYLMIAPCDGPFIPGNLVAELYHMITENDADVACVRYKNFAQPTFSLWHRRVLPAVEEALLVKTQGGFKPLLTELATVYLDWPEQPLNPFFNINTPDDLAEAERLLS</sequence>
<evidence type="ECO:0000256" key="4">
    <source>
        <dbReference type="ARBA" id="ARBA00022741"/>
    </source>
</evidence>
<dbReference type="InterPro" id="IPR025877">
    <property type="entry name" value="MobA-like_NTP_Trfase"/>
</dbReference>
<dbReference type="GO" id="GO:0005525">
    <property type="term" value="F:GTP binding"/>
    <property type="evidence" value="ECO:0007669"/>
    <property type="project" value="UniProtKB-UniRule"/>
</dbReference>
<comment type="function">
    <text evidence="8">Transfers a GMP moiety from GTP to Mo-molybdopterin (Mo-MPT) cofactor (Moco or molybdenum cofactor) to form Mo-molybdopterin guanine dinucleotide (Mo-MGD) cofactor.</text>
</comment>
<feature type="domain" description="MobA-like NTP transferase" evidence="9">
    <location>
        <begin position="6"/>
        <end position="162"/>
    </location>
</feature>
<keyword evidence="5 8" id="KW-0460">Magnesium</keyword>
<evidence type="ECO:0000313" key="10">
    <source>
        <dbReference type="EMBL" id="EAW29764.1"/>
    </source>
</evidence>
<comment type="caution">
    <text evidence="10">The sequence shown here is derived from an EMBL/GenBank/DDBJ whole genome shotgun (WGS) entry which is preliminary data.</text>
</comment>
<organism evidence="10 11">
    <name type="scientific">marine gamma proteobacterium HTCC2143</name>
    <dbReference type="NCBI Taxonomy" id="247633"/>
    <lineage>
        <taxon>Bacteria</taxon>
        <taxon>Pseudomonadati</taxon>
        <taxon>Pseudomonadota</taxon>
        <taxon>Gammaproteobacteria</taxon>
        <taxon>Cellvibrionales</taxon>
        <taxon>Spongiibacteraceae</taxon>
        <taxon>BD1-7 clade</taxon>
    </lineage>
</organism>
<dbReference type="GO" id="GO:1902758">
    <property type="term" value="P:bis(molybdopterin guanine dinucleotide)molybdenum biosynthetic process"/>
    <property type="evidence" value="ECO:0007669"/>
    <property type="project" value="TreeGrafter"/>
</dbReference>
<dbReference type="EMBL" id="AAVT01000015">
    <property type="protein sequence ID" value="EAW29764.1"/>
    <property type="molecule type" value="Genomic_DNA"/>
</dbReference>
<keyword evidence="3 8" id="KW-0479">Metal-binding</keyword>
<dbReference type="HAMAP" id="MF_00316">
    <property type="entry name" value="MobA"/>
    <property type="match status" value="1"/>
</dbReference>
<dbReference type="Gene3D" id="3.90.550.10">
    <property type="entry name" value="Spore Coat Polysaccharide Biosynthesis Protein SpsA, Chain A"/>
    <property type="match status" value="1"/>
</dbReference>
<keyword evidence="1 8" id="KW-0963">Cytoplasm</keyword>
<evidence type="ECO:0000256" key="7">
    <source>
        <dbReference type="ARBA" id="ARBA00023150"/>
    </source>
</evidence>
<feature type="binding site" evidence="8">
    <location>
        <position position="22"/>
    </location>
    <ligand>
        <name>GTP</name>
        <dbReference type="ChEBI" id="CHEBI:37565"/>
    </ligand>
</feature>
<dbReference type="OrthoDB" id="9788394at2"/>
<dbReference type="EC" id="2.7.7.77" evidence="8"/>
<reference evidence="10 11" key="1">
    <citation type="journal article" date="2010" name="J. Bacteriol.">
        <title>Genome sequence of the oligotrophic marine Gammaproteobacterium HTCC2143, isolated from the Oregon Coast.</title>
        <authorList>
            <person name="Oh H.M."/>
            <person name="Kang I."/>
            <person name="Ferriera S."/>
            <person name="Giovannoni S.J."/>
            <person name="Cho J.C."/>
        </authorList>
    </citation>
    <scope>NUCLEOTIDE SEQUENCE [LARGE SCALE GENOMIC DNA]</scope>
    <source>
        <strain evidence="10 11">HTCC2143</strain>
    </source>
</reference>
<comment type="cofactor">
    <cofactor evidence="8">
        <name>Mg(2+)</name>
        <dbReference type="ChEBI" id="CHEBI:18420"/>
    </cofactor>
</comment>
<dbReference type="GO" id="GO:0005737">
    <property type="term" value="C:cytoplasm"/>
    <property type="evidence" value="ECO:0007669"/>
    <property type="project" value="UniProtKB-SubCell"/>
</dbReference>
<dbReference type="Proteomes" id="UP000004931">
    <property type="component" value="Unassembled WGS sequence"/>
</dbReference>
<dbReference type="Pfam" id="PF12804">
    <property type="entry name" value="NTP_transf_3"/>
    <property type="match status" value="1"/>
</dbReference>
<protein>
    <recommendedName>
        <fullName evidence="8">Molybdenum cofactor guanylyltransferase</fullName>
        <shortName evidence="8">MoCo guanylyltransferase</shortName>
        <ecNumber evidence="8">2.7.7.77</ecNumber>
    </recommendedName>
    <alternativeName>
        <fullName evidence="8">GTP:molybdopterin guanylyltransferase</fullName>
    </alternativeName>
    <alternativeName>
        <fullName evidence="8">Mo-MPT guanylyltransferase</fullName>
    </alternativeName>
    <alternativeName>
        <fullName evidence="8">Molybdopterin guanylyltransferase</fullName>
    </alternativeName>
    <alternativeName>
        <fullName evidence="8">Molybdopterin-guanine dinucleotide synthase</fullName>
        <shortName evidence="8">MGD synthase</shortName>
    </alternativeName>
</protein>